<protein>
    <recommendedName>
        <fullName evidence="3">Heme oxygenase</fullName>
    </recommendedName>
</protein>
<accession>A0A419R5E4</accession>
<dbReference type="RefSeq" id="WP_120105960.1">
    <property type="nucleotide sequence ID" value="NZ_RAHJ01000003.1"/>
</dbReference>
<dbReference type="InterPro" id="IPR016084">
    <property type="entry name" value="Haem_Oase-like_multi-hlx"/>
</dbReference>
<proteinExistence type="predicted"/>
<comment type="caution">
    <text evidence="1">The sequence shown here is derived from an EMBL/GenBank/DDBJ whole genome shotgun (WGS) entry which is preliminary data.</text>
</comment>
<dbReference type="CDD" id="cd19166">
    <property type="entry name" value="HemeO-bac"/>
    <property type="match status" value="1"/>
</dbReference>
<evidence type="ECO:0000313" key="1">
    <source>
        <dbReference type="EMBL" id="RJX71141.1"/>
    </source>
</evidence>
<organism evidence="1 2">
    <name type="scientific">Tsuneonella suprasediminis</name>
    <dbReference type="NCBI Taxonomy" id="2306996"/>
    <lineage>
        <taxon>Bacteria</taxon>
        <taxon>Pseudomonadati</taxon>
        <taxon>Pseudomonadota</taxon>
        <taxon>Alphaproteobacteria</taxon>
        <taxon>Sphingomonadales</taxon>
        <taxon>Erythrobacteraceae</taxon>
        <taxon>Tsuneonella</taxon>
    </lineage>
</organism>
<keyword evidence="2" id="KW-1185">Reference proteome</keyword>
<dbReference type="SUPFAM" id="SSF48613">
    <property type="entry name" value="Heme oxygenase-like"/>
    <property type="match status" value="1"/>
</dbReference>
<gene>
    <name evidence="1" type="ORF">D6858_00410</name>
</gene>
<reference evidence="1 2" key="1">
    <citation type="submission" date="2018-09" db="EMBL/GenBank/DDBJ databases">
        <title>Altererythrobacter sp.Ery1 and Ery12, the genome sequencing of novel strains in genus Alterythrobacter.</title>
        <authorList>
            <person name="Cheng H."/>
            <person name="Wu Y.-H."/>
            <person name="Fang C."/>
            <person name="Xu X.-W."/>
        </authorList>
    </citation>
    <scope>NUCLEOTIDE SEQUENCE [LARGE SCALE GENOMIC DNA]</scope>
    <source>
        <strain evidence="1 2">Ery12</strain>
    </source>
</reference>
<name>A0A419R5E4_9SPHN</name>
<sequence length="172" mass="18187">MRQSTWSDHETLDTIISALDLSSASGYARFLQIQREARAPIEAWLAENASKDMRPPAQLALIDTDLAELGHSTSASPQSTFDAPRDGVGGVVWAIAGSSMGNRSILADLRRSSPQFPAAFLADPAMPAFFKAIRPHLANPAKSTAQLAASIAAARSVFACFSSAATATREIA</sequence>
<dbReference type="Gene3D" id="1.20.910.10">
    <property type="entry name" value="Heme oxygenase-like"/>
    <property type="match status" value="1"/>
</dbReference>
<dbReference type="AlphaFoldDB" id="A0A419R5E4"/>
<dbReference type="EMBL" id="RAHJ01000003">
    <property type="protein sequence ID" value="RJX71141.1"/>
    <property type="molecule type" value="Genomic_DNA"/>
</dbReference>
<evidence type="ECO:0008006" key="3">
    <source>
        <dbReference type="Google" id="ProtNLM"/>
    </source>
</evidence>
<dbReference type="OrthoDB" id="9149607at2"/>
<dbReference type="Proteomes" id="UP000284322">
    <property type="component" value="Unassembled WGS sequence"/>
</dbReference>
<evidence type="ECO:0000313" key="2">
    <source>
        <dbReference type="Proteomes" id="UP000284322"/>
    </source>
</evidence>